<accession>A0A0Z8HDX6</accession>
<name>A0A0Z8HDX6_STRSU</name>
<dbReference type="AlphaFoldDB" id="A0A0Z8HDX6"/>
<evidence type="ECO:0000313" key="2">
    <source>
        <dbReference type="Proteomes" id="UP000072794"/>
    </source>
</evidence>
<dbReference type="RefSeq" id="WP_044776926.1">
    <property type="nucleotide sequence ID" value="NZ_CEDY01000073.1"/>
</dbReference>
<protein>
    <submittedName>
        <fullName evidence="1">Uncharacterized protein</fullName>
    </submittedName>
</protein>
<organism evidence="1 2">
    <name type="scientific">Streptococcus suis</name>
    <dbReference type="NCBI Taxonomy" id="1307"/>
    <lineage>
        <taxon>Bacteria</taxon>
        <taxon>Bacillati</taxon>
        <taxon>Bacillota</taxon>
        <taxon>Bacilli</taxon>
        <taxon>Lactobacillales</taxon>
        <taxon>Streptococcaceae</taxon>
        <taxon>Streptococcus</taxon>
    </lineage>
</organism>
<dbReference type="EMBL" id="FIHA01000069">
    <property type="protein sequence ID" value="CYV15341.1"/>
    <property type="molecule type" value="Genomic_DNA"/>
</dbReference>
<proteinExistence type="predicted"/>
<sequence length="164" mass="19650">MDLKFVLTSFFLLITLSLLKYFDSKEQKQLAQRLELNEQLILDDIENTSNKVGKELGNTITFSRYGYFLVSSTPTDSAKRYRFPLLIKDELEDEELLYLKKNLEIEFDKRLKQNFHFYSQTQDVSVYFMFNNQITKRDQLNYLDLDIIFYHNQEELNQLKGDMP</sequence>
<dbReference type="Proteomes" id="UP000072794">
    <property type="component" value="Unassembled WGS sequence"/>
</dbReference>
<evidence type="ECO:0000313" key="1">
    <source>
        <dbReference type="EMBL" id="CYV15341.1"/>
    </source>
</evidence>
<reference evidence="1 2" key="1">
    <citation type="submission" date="2016-02" db="EMBL/GenBank/DDBJ databases">
        <authorList>
            <consortium name="Pathogen Informatics"/>
        </authorList>
    </citation>
    <scope>NUCLEOTIDE SEQUENCE [LARGE SCALE GENOMIC DNA]</scope>
    <source>
        <strain evidence="1 2">LSS52</strain>
    </source>
</reference>
<gene>
    <name evidence="1" type="ORF">ERS132414_02257</name>
</gene>